<evidence type="ECO:0000259" key="1">
    <source>
        <dbReference type="PROSITE" id="PS51820"/>
    </source>
</evidence>
<accession>A0ABY4H2T2</accession>
<dbReference type="SMART" id="SM00758">
    <property type="entry name" value="PA14"/>
    <property type="match status" value="5"/>
</dbReference>
<feature type="domain" description="PA14" evidence="1">
    <location>
        <begin position="1093"/>
        <end position="1245"/>
    </location>
</feature>
<evidence type="ECO:0000313" key="3">
    <source>
        <dbReference type="Proteomes" id="UP000831880"/>
    </source>
</evidence>
<dbReference type="Proteomes" id="UP000831880">
    <property type="component" value="Chromosome"/>
</dbReference>
<feature type="domain" description="PA14" evidence="1">
    <location>
        <begin position="953"/>
        <end position="1098"/>
    </location>
</feature>
<organism evidence="2 3">
    <name type="scientific">Halobacillus shinanisalinarum</name>
    <dbReference type="NCBI Taxonomy" id="2932258"/>
    <lineage>
        <taxon>Bacteria</taxon>
        <taxon>Bacillati</taxon>
        <taxon>Bacillota</taxon>
        <taxon>Bacilli</taxon>
        <taxon>Bacillales</taxon>
        <taxon>Bacillaceae</taxon>
        <taxon>Halobacillus</taxon>
    </lineage>
</organism>
<dbReference type="InterPro" id="IPR037524">
    <property type="entry name" value="PA14/GLEYA"/>
</dbReference>
<dbReference type="Pfam" id="PF07691">
    <property type="entry name" value="PA14"/>
    <property type="match status" value="6"/>
</dbReference>
<dbReference type="SMART" id="SM00047">
    <property type="entry name" value="LYZ2"/>
    <property type="match status" value="1"/>
</dbReference>
<dbReference type="PROSITE" id="PS51820">
    <property type="entry name" value="PA14"/>
    <property type="match status" value="5"/>
</dbReference>
<dbReference type="RefSeq" id="WP_244754086.1">
    <property type="nucleotide sequence ID" value="NZ_CP095074.1"/>
</dbReference>
<keyword evidence="3" id="KW-1185">Reference proteome</keyword>
<feature type="domain" description="PA14" evidence="1">
    <location>
        <begin position="423"/>
        <end position="573"/>
    </location>
</feature>
<gene>
    <name evidence="2" type="ORF">MUO14_05580</name>
</gene>
<sequence>MIVLKLKLNMRLSLFLVLIIILTSLLGKEVANAAEGNWSGAFYNNRTLSGTPIPARYESLSFNWGYKSPEKGVDANNFSAKFQKQIKTDGKTGYFLHTYADDGVRLSVDGNRKIDRWKTSAGELDKALLPNLSAGTHTVTSEYFEASGAANYFTDVRPFGEWVSYYYNNTSLSGDPVYSEAISTRNKGILSLDHGYNSPSSKVDNNKFSAEYHTAMRLKEGEYIITLGADDGVRVFIDNKLVLNNWNPQAFSNDRFKVKVNDSKENGDIHWVRVEYFDKSSVGKLDFSINPIKKELSTNSWMNTYYKNDNLADLAKVYGGKQAVINDIYYNFRLGEPIYGYPKDFFSASYYKLLEGNKDYFVQTYADDGVKASINGKEILNRWGNSAGEIDLGHITNLNSGNHVLRVDYKEASGAAEVIANAVPFGDWEAYYYNNTELTGMPVSKEVIRSNNNTFSIDYGYGSPSPDVNSNEFSARYVTSKRLPAGDYILRTRADDGIKVYIDDKLIVNRWLTSAFGEKDTRLIKIKNKDGGNVHDIRIEYFDKSSVGKVELSLSSVREESTTNDWLGVYYSTPEFAGKTSVEGGQLSGYKVKDIFYNWGNGTPKPGFPRDNFSSKFYKKLERGKSYFAHTYSNDSVRVRAGNQLIIDDWKDQEGEIATGLIPSVNENNELLEVDYKEGKGNASLVADVLETGDWIAYYFNNSEVKGPPVDKEVIKNYNGNLSFDFGYGSPSEAVNSDDFSAVYTTYTKLEPGNYIMRTNADDGIRVYIDGKLASNSWELSKYGDQKTHEINVSGNKFHKIQVKYFDKGSIGKFDFSLQPINNEIPKNEWLSLYYNNPDFNGVPVSDGGKYSTVPLSRIANYWWMDSPSTNIKNNYFSAKYLTKIDGNKDYFISAFADDSLEVFVNDNRVIRQAAYTGDPVKALLPNLPAGEHTITANYVEKSSAAVLYNDVVPFGQWVSYYYNNTKLDGHPVNSKVIPSNSNNGFAENFGYGAPMEKVSDDQFSARYVTAKRLNPGNYILETRVDDGVQILVDGEVVVDHWNTKGGKLDRTRLDLQNTSNGNIHWIEVRYFDQSSVGNIDFSIVPYDQSKLLSANNWLAEYYNGVIDPNQPSSTTGKSFIFGGENSQEKIDSINFDWDVNSPYKDINANYFSGVFSKVISIPETGDYEFKLQADDGVILEIDDKLVIDSWEASNNSSRTERVSLSKGNHKVEIKYFERTGAASLKFDYKIVKKKEVNTTYKNYAISLEEMINIQMTATPQTDKRYKLWLREDGLTNISGGKGTVTGNVWNLRKGPHTSYTVGDRVSGGSRLSLYSSVTGPDGFTWYNVKNTSGWVISNKEDLAYYLKPNNFIGNFKDSLQFAKLSMPSDINPKEVNNKILNGKGILEGKAEAFVEGGKEHGVNEIYLISHALLETGNGASALATGVSYNGKTVYNMYGIGAYDSCPLSCGAKYAYDAGWFTPEAAIKGGAAFIGQGYVNKGQDTLYKMRWDPDFAAQYGRFGHQYATDIGWASKQTWKMEQLYGLLESYSITLEIPRYQ</sequence>
<reference evidence="2 3" key="1">
    <citation type="submission" date="2022-04" db="EMBL/GenBank/DDBJ databases">
        <title>Halobacillus sp. isolated from saltern.</title>
        <authorList>
            <person name="Won M."/>
            <person name="Lee C.-M."/>
            <person name="Woen H.-Y."/>
            <person name="Kwon S.-W."/>
        </authorList>
    </citation>
    <scope>NUCLEOTIDE SEQUENCE [LARGE SCALE GENOMIC DNA]</scope>
    <source>
        <strain evidence="2 3">SSTM10-2</strain>
    </source>
</reference>
<evidence type="ECO:0000313" key="2">
    <source>
        <dbReference type="EMBL" id="UOQ94424.1"/>
    </source>
</evidence>
<dbReference type="Pfam" id="PF01832">
    <property type="entry name" value="Glucosaminidase"/>
    <property type="match status" value="1"/>
</dbReference>
<feature type="domain" description="PA14" evidence="1">
    <location>
        <begin position="690"/>
        <end position="834"/>
    </location>
</feature>
<dbReference type="Gene3D" id="3.90.182.10">
    <property type="entry name" value="Toxin - Anthrax Protective Antigen,domain 1"/>
    <property type="match status" value="6"/>
</dbReference>
<dbReference type="InterPro" id="IPR002901">
    <property type="entry name" value="MGlyc_endo_b_GlcNAc-like_dom"/>
</dbReference>
<protein>
    <submittedName>
        <fullName evidence="2">PA14 domain-containing protein</fullName>
    </submittedName>
</protein>
<proteinExistence type="predicted"/>
<feature type="domain" description="PA14" evidence="1">
    <location>
        <begin position="33"/>
        <end position="179"/>
    </location>
</feature>
<dbReference type="EMBL" id="CP095074">
    <property type="protein sequence ID" value="UOQ94424.1"/>
    <property type="molecule type" value="Genomic_DNA"/>
</dbReference>
<name>A0ABY4H2T2_9BACI</name>
<dbReference type="SUPFAM" id="SSF56988">
    <property type="entry name" value="Anthrax protective antigen"/>
    <property type="match status" value="6"/>
</dbReference>
<dbReference type="InterPro" id="IPR011658">
    <property type="entry name" value="PA14_dom"/>
</dbReference>